<evidence type="ECO:0000313" key="7">
    <source>
        <dbReference type="EMBL" id="OAB48692.1"/>
    </source>
</evidence>
<sequence length="364" mass="42010">MKFKYIQPDKVMSDPKEMIRFLDVNGDLIDKNFETSASKEQLLEMYKIMIRSREWDLYALTLQKTGRLGTFAPNLGEEAVLSAIGYALEKDDWFVPHYRVLASQLSRGIPMENIYLYWRGSELGSKFKKDVNVLPMQVVIGSQISMADGVAYALKMEGKNKIALTTIGNGGTNEGEFHEGLNLASVRDLPVVFAIINNQWAISVPERNSYKVKTLSQRAKSYDIPGIRVDGNDLLASYEVAKEAYQYAREGHGPVLIEFVTWRQGQHTTSDDPRVYRTKEEELEHEKWEPMHRIEKFLMDKGYLTEELRTQYIEEAKNEAKEAYEKSTEILNSESFDDIYDYTYAELTDELKAQKEANRRFLKK</sequence>
<feature type="domain" description="Dehydrogenase E1 component" evidence="6">
    <location>
        <begin position="47"/>
        <end position="329"/>
    </location>
</feature>
<dbReference type="PATRIC" id="fig|29557.3.peg.586"/>
<evidence type="ECO:0000256" key="2">
    <source>
        <dbReference type="ARBA" id="ARBA00023002"/>
    </source>
</evidence>
<dbReference type="RefSeq" id="WP_063626337.1">
    <property type="nucleotide sequence ID" value="NZ_LVLH01000048.1"/>
</dbReference>
<dbReference type="GO" id="GO:0004739">
    <property type="term" value="F:pyruvate dehydrogenase (acetyl-transferring) activity"/>
    <property type="evidence" value="ECO:0007669"/>
    <property type="project" value="UniProtKB-UniRule"/>
</dbReference>
<evidence type="ECO:0000256" key="5">
    <source>
        <dbReference type="SAM" id="Coils"/>
    </source>
</evidence>
<dbReference type="Proteomes" id="UP000076983">
    <property type="component" value="Unassembled WGS sequence"/>
</dbReference>
<dbReference type="EC" id="1.2.4.1" evidence="4"/>
<dbReference type="EMBL" id="LVLH01000048">
    <property type="protein sequence ID" value="OAB48692.1"/>
    <property type="molecule type" value="Genomic_DNA"/>
</dbReference>
<evidence type="ECO:0000256" key="3">
    <source>
        <dbReference type="ARBA" id="ARBA00023052"/>
    </source>
</evidence>
<dbReference type="NCBIfam" id="TIGR03181">
    <property type="entry name" value="PDH_E1_alph_x"/>
    <property type="match status" value="1"/>
</dbReference>
<evidence type="ECO:0000256" key="4">
    <source>
        <dbReference type="RuleBase" id="RU366007"/>
    </source>
</evidence>
<name>A0A168R7V4_9BACT</name>
<accession>A0A168R7V4</accession>
<gene>
    <name evidence="7" type="primary">pdhA</name>
    <name evidence="7" type="ORF">MGALLINA_05790</name>
</gene>
<dbReference type="PANTHER" id="PTHR43380:SF1">
    <property type="entry name" value="2-OXOISOVALERATE DEHYDROGENASE SUBUNIT ALPHA, MITOCHONDRIAL"/>
    <property type="match status" value="1"/>
</dbReference>
<keyword evidence="5" id="KW-0175">Coiled coil</keyword>
<dbReference type="InterPro" id="IPR001017">
    <property type="entry name" value="DH_E1"/>
</dbReference>
<dbReference type="SUPFAM" id="SSF52518">
    <property type="entry name" value="Thiamin diphosphate-binding fold (THDP-binding)"/>
    <property type="match status" value="1"/>
</dbReference>
<dbReference type="InterPro" id="IPR029061">
    <property type="entry name" value="THDP-binding"/>
</dbReference>
<keyword evidence="4 7" id="KW-0670">Pyruvate</keyword>
<keyword evidence="8" id="KW-1185">Reference proteome</keyword>
<proteinExistence type="predicted"/>
<dbReference type="GO" id="GO:0009083">
    <property type="term" value="P:branched-chain amino acid catabolic process"/>
    <property type="evidence" value="ECO:0007669"/>
    <property type="project" value="TreeGrafter"/>
</dbReference>
<comment type="function">
    <text evidence="4">The pyruvate dehydrogenase complex catalyzes the overall conversion of pyruvate to acetyl-CoA and CO(2). It contains multiple copies of three enzymatic components: pyruvate dehydrogenase (E1), dihydrolipoamide acetyltransferase (E2) and lipoamide dehydrogenase (E3).</text>
</comment>
<dbReference type="Gene3D" id="3.40.50.970">
    <property type="match status" value="1"/>
</dbReference>
<comment type="catalytic activity">
    <reaction evidence="4">
        <text>N(6)-[(R)-lipoyl]-L-lysyl-[protein] + pyruvate + H(+) = N(6)-[(R)-S(8)-acetyldihydrolipoyl]-L-lysyl-[protein] + CO2</text>
        <dbReference type="Rhea" id="RHEA:19189"/>
        <dbReference type="Rhea" id="RHEA-COMP:10474"/>
        <dbReference type="Rhea" id="RHEA-COMP:10478"/>
        <dbReference type="ChEBI" id="CHEBI:15361"/>
        <dbReference type="ChEBI" id="CHEBI:15378"/>
        <dbReference type="ChEBI" id="CHEBI:16526"/>
        <dbReference type="ChEBI" id="CHEBI:83099"/>
        <dbReference type="ChEBI" id="CHEBI:83111"/>
        <dbReference type="EC" id="1.2.4.1"/>
    </reaction>
</comment>
<comment type="subunit">
    <text evidence="4">Heterodimer of an alpha and a beta chain.</text>
</comment>
<evidence type="ECO:0000313" key="8">
    <source>
        <dbReference type="Proteomes" id="UP000076983"/>
    </source>
</evidence>
<dbReference type="AlphaFoldDB" id="A0A168R7V4"/>
<keyword evidence="3 4" id="KW-0786">Thiamine pyrophosphate</keyword>
<dbReference type="InterPro" id="IPR017596">
    <property type="entry name" value="PdhA/BkdA"/>
</dbReference>
<feature type="coiled-coil region" evidence="5">
    <location>
        <begin position="313"/>
        <end position="364"/>
    </location>
</feature>
<dbReference type="OrthoDB" id="9766715at2"/>
<dbReference type="CDD" id="cd02000">
    <property type="entry name" value="TPP_E1_PDC_ADC_BCADC"/>
    <property type="match status" value="1"/>
</dbReference>
<evidence type="ECO:0000259" key="6">
    <source>
        <dbReference type="Pfam" id="PF00676"/>
    </source>
</evidence>
<dbReference type="Pfam" id="PF00676">
    <property type="entry name" value="E1_dh"/>
    <property type="match status" value="1"/>
</dbReference>
<protein>
    <recommendedName>
        <fullName evidence="4">Pyruvate dehydrogenase E1 component subunit alpha</fullName>
        <ecNumber evidence="4">1.2.4.1</ecNumber>
    </recommendedName>
</protein>
<comment type="caution">
    <text evidence="7">The sequence shown here is derived from an EMBL/GenBank/DDBJ whole genome shotgun (WGS) entry which is preliminary data.</text>
</comment>
<evidence type="ECO:0000256" key="1">
    <source>
        <dbReference type="ARBA" id="ARBA00001964"/>
    </source>
</evidence>
<dbReference type="STRING" id="29557.MGALLINA_05790"/>
<comment type="cofactor">
    <cofactor evidence="1 4">
        <name>thiamine diphosphate</name>
        <dbReference type="ChEBI" id="CHEBI:58937"/>
    </cofactor>
</comment>
<reference evidence="7 8" key="1">
    <citation type="submission" date="2016-03" db="EMBL/GenBank/DDBJ databases">
        <title>Genome sequence of Mycoplasma gallinarum strain Mgn_IPT.</title>
        <authorList>
            <person name="Yacoub E."/>
            <person name="Sirand-Pugnet P."/>
            <person name="Barre A."/>
            <person name="Maurier F."/>
            <person name="Blanchard A."/>
            <person name="Ben Abdelmoumen B.M."/>
        </authorList>
    </citation>
    <scope>NUCLEOTIDE SEQUENCE [LARGE SCALE GENOMIC DNA]</scope>
    <source>
        <strain evidence="7 8">Mgn_IPT</strain>
    </source>
</reference>
<dbReference type="PANTHER" id="PTHR43380">
    <property type="entry name" value="2-OXOISOVALERATE DEHYDROGENASE SUBUNIT ALPHA, MITOCHONDRIAL"/>
    <property type="match status" value="1"/>
</dbReference>
<dbReference type="InterPro" id="IPR050771">
    <property type="entry name" value="Alpha-ketoacid_DH_E1_comp"/>
</dbReference>
<keyword evidence="2 4" id="KW-0560">Oxidoreductase</keyword>
<organism evidence="7 8">
    <name type="scientific">Mycoplasmopsis gallinarum</name>
    <dbReference type="NCBI Taxonomy" id="29557"/>
    <lineage>
        <taxon>Bacteria</taxon>
        <taxon>Bacillati</taxon>
        <taxon>Mycoplasmatota</taxon>
        <taxon>Mycoplasmoidales</taxon>
        <taxon>Metamycoplasmataceae</taxon>
        <taxon>Mycoplasmopsis</taxon>
    </lineage>
</organism>